<comment type="similarity">
    <text evidence="7">Belongs to the protein kinase superfamily. CMGC Ser/Thr protein kinase family. Lammer subfamily.</text>
</comment>
<keyword evidence="13" id="KW-1185">Reference proteome</keyword>
<keyword evidence="3" id="KW-0808">Transferase</keyword>
<dbReference type="GO" id="GO:0004712">
    <property type="term" value="F:protein serine/threonine/tyrosine kinase activity"/>
    <property type="evidence" value="ECO:0007669"/>
    <property type="project" value="UniProtKB-EC"/>
</dbReference>
<dbReference type="Proteomes" id="UP000694620">
    <property type="component" value="Chromosome 8"/>
</dbReference>
<reference evidence="12" key="2">
    <citation type="submission" date="2025-08" db="UniProtKB">
        <authorList>
            <consortium name="Ensembl"/>
        </authorList>
    </citation>
    <scope>IDENTIFICATION</scope>
</reference>
<dbReference type="InterPro" id="IPR051175">
    <property type="entry name" value="CLK_kinases"/>
</dbReference>
<evidence type="ECO:0000256" key="9">
    <source>
        <dbReference type="RuleBase" id="RU000304"/>
    </source>
</evidence>
<evidence type="ECO:0000313" key="12">
    <source>
        <dbReference type="Ensembl" id="ENSECRP00000008442.1"/>
    </source>
</evidence>
<dbReference type="PROSITE" id="PS00107">
    <property type="entry name" value="PROTEIN_KINASE_ATP"/>
    <property type="match status" value="1"/>
</dbReference>
<evidence type="ECO:0000256" key="6">
    <source>
        <dbReference type="ARBA" id="ARBA00022840"/>
    </source>
</evidence>
<dbReference type="InterPro" id="IPR011009">
    <property type="entry name" value="Kinase-like_dom_sf"/>
</dbReference>
<evidence type="ECO:0000256" key="8">
    <source>
        <dbReference type="PROSITE-ProRule" id="PRU10141"/>
    </source>
</evidence>
<keyword evidence="4 8" id="KW-0547">Nucleotide-binding</keyword>
<feature type="compositionally biased region" description="Basic residues" evidence="10">
    <location>
        <begin position="13"/>
        <end position="50"/>
    </location>
</feature>
<dbReference type="Gene3D" id="1.10.510.10">
    <property type="entry name" value="Transferase(Phosphotransferase) domain 1"/>
    <property type="match status" value="1"/>
</dbReference>
<dbReference type="CDD" id="cd14134">
    <property type="entry name" value="PKc_CLK"/>
    <property type="match status" value="1"/>
</dbReference>
<dbReference type="EC" id="2.7.12.1" evidence="1"/>
<dbReference type="GO" id="GO:0004713">
    <property type="term" value="F:protein tyrosine kinase activity"/>
    <property type="evidence" value="ECO:0007669"/>
    <property type="project" value="TreeGrafter"/>
</dbReference>
<evidence type="ECO:0000256" key="10">
    <source>
        <dbReference type="SAM" id="MobiDB-lite"/>
    </source>
</evidence>
<evidence type="ECO:0000256" key="1">
    <source>
        <dbReference type="ARBA" id="ARBA00013203"/>
    </source>
</evidence>
<dbReference type="AlphaFoldDB" id="A0A8C4X6J7"/>
<dbReference type="GO" id="GO:0043484">
    <property type="term" value="P:regulation of RNA splicing"/>
    <property type="evidence" value="ECO:0007669"/>
    <property type="project" value="TreeGrafter"/>
</dbReference>
<dbReference type="InterPro" id="IPR008271">
    <property type="entry name" value="Ser/Thr_kinase_AS"/>
</dbReference>
<dbReference type="Gene3D" id="3.30.200.20">
    <property type="entry name" value="Phosphorylase Kinase, domain 1"/>
    <property type="match status" value="1"/>
</dbReference>
<dbReference type="Ensembl" id="ENSECRT00000008583.1">
    <property type="protein sequence ID" value="ENSECRP00000008442.1"/>
    <property type="gene ID" value="ENSECRG00000005339.1"/>
</dbReference>
<dbReference type="PROSITE" id="PS00108">
    <property type="entry name" value="PROTEIN_KINASE_ST"/>
    <property type="match status" value="1"/>
</dbReference>
<dbReference type="Pfam" id="PF00069">
    <property type="entry name" value="Pkinase"/>
    <property type="match status" value="1"/>
</dbReference>
<evidence type="ECO:0000256" key="4">
    <source>
        <dbReference type="ARBA" id="ARBA00022741"/>
    </source>
</evidence>
<name>A0A8C4X6J7_ERPCA</name>
<dbReference type="PROSITE" id="PS50011">
    <property type="entry name" value="PROTEIN_KINASE_DOM"/>
    <property type="match status" value="1"/>
</dbReference>
<dbReference type="InterPro" id="IPR000719">
    <property type="entry name" value="Prot_kinase_dom"/>
</dbReference>
<evidence type="ECO:0000259" key="11">
    <source>
        <dbReference type="PROSITE" id="PS50011"/>
    </source>
</evidence>
<evidence type="ECO:0000256" key="5">
    <source>
        <dbReference type="ARBA" id="ARBA00022777"/>
    </source>
</evidence>
<proteinExistence type="inferred from homology"/>
<dbReference type="SUPFAM" id="SSF56112">
    <property type="entry name" value="Protein kinase-like (PK-like)"/>
    <property type="match status" value="1"/>
</dbReference>
<protein>
    <recommendedName>
        <fullName evidence="1">dual-specificity kinase</fullName>
        <ecNumber evidence="1">2.7.12.1</ecNumber>
    </recommendedName>
</protein>
<evidence type="ECO:0000313" key="13">
    <source>
        <dbReference type="Proteomes" id="UP000694620"/>
    </source>
</evidence>
<dbReference type="GeneTree" id="ENSGT00940000159722"/>
<reference evidence="12" key="1">
    <citation type="submission" date="2021-06" db="EMBL/GenBank/DDBJ databases">
        <authorList>
            <consortium name="Wellcome Sanger Institute Data Sharing"/>
        </authorList>
    </citation>
    <scope>NUCLEOTIDE SEQUENCE [LARGE SCALE GENOMIC DNA]</scope>
</reference>
<feature type="domain" description="Protein kinase" evidence="11">
    <location>
        <begin position="72"/>
        <end position="353"/>
    </location>
</feature>
<feature type="binding site" evidence="8">
    <location>
        <position position="102"/>
    </location>
    <ligand>
        <name>ATP</name>
        <dbReference type="ChEBI" id="CHEBI:30616"/>
    </ligand>
</feature>
<dbReference type="GO" id="GO:0005634">
    <property type="term" value="C:nucleus"/>
    <property type="evidence" value="ECO:0007669"/>
    <property type="project" value="TreeGrafter"/>
</dbReference>
<organism evidence="12 13">
    <name type="scientific">Erpetoichthys calabaricus</name>
    <name type="common">Rope fish</name>
    <name type="synonym">Calamoichthys calabaricus</name>
    <dbReference type="NCBI Taxonomy" id="27687"/>
    <lineage>
        <taxon>Eukaryota</taxon>
        <taxon>Metazoa</taxon>
        <taxon>Chordata</taxon>
        <taxon>Craniata</taxon>
        <taxon>Vertebrata</taxon>
        <taxon>Euteleostomi</taxon>
        <taxon>Actinopterygii</taxon>
        <taxon>Polypteriformes</taxon>
        <taxon>Polypteridae</taxon>
        <taxon>Erpetoichthys</taxon>
    </lineage>
</organism>
<accession>A0A8C4X6J7</accession>
<gene>
    <name evidence="12" type="primary">LOC114655804</name>
</gene>
<dbReference type="GO" id="GO:0004674">
    <property type="term" value="F:protein serine/threonine kinase activity"/>
    <property type="evidence" value="ECO:0007669"/>
    <property type="project" value="UniProtKB-KW"/>
</dbReference>
<feature type="region of interest" description="Disordered" evidence="10">
    <location>
        <begin position="1"/>
        <end position="60"/>
    </location>
</feature>
<reference evidence="12" key="3">
    <citation type="submission" date="2025-09" db="UniProtKB">
        <authorList>
            <consortium name="Ensembl"/>
        </authorList>
    </citation>
    <scope>IDENTIFICATION</scope>
</reference>
<dbReference type="GO" id="GO:0005524">
    <property type="term" value="F:ATP binding"/>
    <property type="evidence" value="ECO:0007669"/>
    <property type="project" value="UniProtKB-UniRule"/>
</dbReference>
<dbReference type="SMART" id="SM00220">
    <property type="entry name" value="S_TKc"/>
    <property type="match status" value="1"/>
</dbReference>
<keyword evidence="2 9" id="KW-0723">Serine/threonine-protein kinase</keyword>
<keyword evidence="5" id="KW-0418">Kinase</keyword>
<dbReference type="PANTHER" id="PTHR45646">
    <property type="entry name" value="SERINE/THREONINE-PROTEIN KINASE DOA-RELATED"/>
    <property type="match status" value="1"/>
</dbReference>
<evidence type="ECO:0000256" key="7">
    <source>
        <dbReference type="ARBA" id="ARBA00037966"/>
    </source>
</evidence>
<dbReference type="PANTHER" id="PTHR45646:SF4">
    <property type="entry name" value="DUAL SPECIFICITY PROTEIN KINASE CLK1"/>
    <property type="match status" value="1"/>
</dbReference>
<sequence>MNEAIPGEQHPKNTIRRHKKSRNLSKRRTAKPKKTHHTPRRRSPQRKRSRSVRDDEEGHLITQPGDFIRARYEVIRTLGQGVFGTVLECTDHERGDIQVALKIAKGMDSYRKAARSEARILAHINLCDPEDQHSCVQMLNWFHFHGHVCIVFELLGLSTYDFLQENNFYPYPLEQIRHMGWQIFRAVDFLHQSKLIHTDLKPENILFINSEHSVEYNDKMKRYEKKIKNPDVKIADFGNSVYHNEDHSSEIQTRHYRAPEVVLGLKWDQSCDVWSLGCILLEYYLGYVVFMTHDSKEHLAMMERILGPIPLSIFLQTNEDSDHIAFFDLIQKTLEYDSEKRISPSEVLKHLFFHPLQQTSP</sequence>
<evidence type="ECO:0000256" key="2">
    <source>
        <dbReference type="ARBA" id="ARBA00022527"/>
    </source>
</evidence>
<keyword evidence="6 8" id="KW-0067">ATP-binding</keyword>
<dbReference type="InterPro" id="IPR017441">
    <property type="entry name" value="Protein_kinase_ATP_BS"/>
</dbReference>
<evidence type="ECO:0000256" key="3">
    <source>
        <dbReference type="ARBA" id="ARBA00022679"/>
    </source>
</evidence>